<feature type="compositionally biased region" description="Basic residues" evidence="1">
    <location>
        <begin position="200"/>
        <end position="216"/>
    </location>
</feature>
<accession>A0A150GJN6</accession>
<evidence type="ECO:0000313" key="3">
    <source>
        <dbReference type="Proteomes" id="UP000075714"/>
    </source>
</evidence>
<feature type="region of interest" description="Disordered" evidence="1">
    <location>
        <begin position="178"/>
        <end position="216"/>
    </location>
</feature>
<protein>
    <submittedName>
        <fullName evidence="2">Uncharacterized protein</fullName>
    </submittedName>
</protein>
<dbReference type="EMBL" id="LSYV01000019">
    <property type="protein sequence ID" value="KXZ50016.1"/>
    <property type="molecule type" value="Genomic_DNA"/>
</dbReference>
<gene>
    <name evidence="2" type="ORF">GPECTOR_18g17</name>
</gene>
<evidence type="ECO:0000256" key="1">
    <source>
        <dbReference type="SAM" id="MobiDB-lite"/>
    </source>
</evidence>
<evidence type="ECO:0000313" key="2">
    <source>
        <dbReference type="EMBL" id="KXZ50016.1"/>
    </source>
</evidence>
<dbReference type="STRING" id="33097.A0A150GJN6"/>
<name>A0A150GJN6_GONPE</name>
<comment type="caution">
    <text evidence="2">The sequence shown here is derived from an EMBL/GenBank/DDBJ whole genome shotgun (WGS) entry which is preliminary data.</text>
</comment>
<dbReference type="Proteomes" id="UP000075714">
    <property type="component" value="Unassembled WGS sequence"/>
</dbReference>
<reference evidence="3" key="1">
    <citation type="journal article" date="2016" name="Nat. Commun.">
        <title>The Gonium pectorale genome demonstrates co-option of cell cycle regulation during the evolution of multicellularity.</title>
        <authorList>
            <person name="Hanschen E.R."/>
            <person name="Marriage T.N."/>
            <person name="Ferris P.J."/>
            <person name="Hamaji T."/>
            <person name="Toyoda A."/>
            <person name="Fujiyama A."/>
            <person name="Neme R."/>
            <person name="Noguchi H."/>
            <person name="Minakuchi Y."/>
            <person name="Suzuki M."/>
            <person name="Kawai-Toyooka H."/>
            <person name="Smith D.R."/>
            <person name="Sparks H."/>
            <person name="Anderson J."/>
            <person name="Bakaric R."/>
            <person name="Luria V."/>
            <person name="Karger A."/>
            <person name="Kirschner M.W."/>
            <person name="Durand P.M."/>
            <person name="Michod R.E."/>
            <person name="Nozaki H."/>
            <person name="Olson B.J."/>
        </authorList>
    </citation>
    <scope>NUCLEOTIDE SEQUENCE [LARGE SCALE GENOMIC DNA]</scope>
    <source>
        <strain evidence="3">NIES-2863</strain>
    </source>
</reference>
<proteinExistence type="predicted"/>
<keyword evidence="3" id="KW-1185">Reference proteome</keyword>
<sequence>MCAQCPTTRLVCCSHRQVRTDGAETCLTCLADCGFATPGGALTCCGDGVCSEAAFGETYATCPSDCPKNTCNKNKVCEWDAGERCVGPNSPGGGCSDCGACSVVGGPYCGDGVCTSRRRGYREDCFSCIKDCGSFKDEFFCGDGICSTELGETDVTCARDCGEWRLPPIAPGTNEWEEAAAAAPVGEEDYPGSSPSVSGQRKRRSLRRAVTRRGQY</sequence>
<dbReference type="AlphaFoldDB" id="A0A150GJN6"/>
<organism evidence="2 3">
    <name type="scientific">Gonium pectorale</name>
    <name type="common">Green alga</name>
    <dbReference type="NCBI Taxonomy" id="33097"/>
    <lineage>
        <taxon>Eukaryota</taxon>
        <taxon>Viridiplantae</taxon>
        <taxon>Chlorophyta</taxon>
        <taxon>core chlorophytes</taxon>
        <taxon>Chlorophyceae</taxon>
        <taxon>CS clade</taxon>
        <taxon>Chlamydomonadales</taxon>
        <taxon>Volvocaceae</taxon>
        <taxon>Gonium</taxon>
    </lineage>
</organism>